<reference evidence="1 2" key="1">
    <citation type="submission" date="2021-04" db="EMBL/GenBank/DDBJ databases">
        <title>Metabacillus sp. strain KIGAM252 whole genome sequence.</title>
        <authorList>
            <person name="Seo M.-J."/>
            <person name="Cho E.-S."/>
            <person name="Hwang C.Y."/>
            <person name="Yoon D.J."/>
        </authorList>
    </citation>
    <scope>NUCLEOTIDE SEQUENCE [LARGE SCALE GENOMIC DNA]</scope>
    <source>
        <strain evidence="1 2">KIGAM252</strain>
    </source>
</reference>
<proteinExistence type="predicted"/>
<protein>
    <submittedName>
        <fullName evidence="1">Sporulation protein</fullName>
    </submittedName>
</protein>
<keyword evidence="2" id="KW-1185">Reference proteome</keyword>
<dbReference type="EMBL" id="JAGVRK010000001">
    <property type="protein sequence ID" value="MBS2969274.1"/>
    <property type="molecule type" value="Genomic_DNA"/>
</dbReference>
<name>A0ABS5LFV7_9BACI</name>
<evidence type="ECO:0000313" key="1">
    <source>
        <dbReference type="EMBL" id="MBS2969274.1"/>
    </source>
</evidence>
<dbReference type="RefSeq" id="WP_211558515.1">
    <property type="nucleotide sequence ID" value="NZ_JAGVRK010000001.1"/>
</dbReference>
<gene>
    <name evidence="1" type="ORF">J9317_10910</name>
</gene>
<sequence>MSFFNKVFASVGIGAAKVDTRLHDVNVRAGEEVQGIVAIKGGKTEQEIAEIYLSVMTNYVKESDDKKYTQTAVISKVKINEPFVIMPDEHKEIPFRFVLPSDTPVTYGQSKIWIHTGLEIKNAVDPSDQDAIHVHPGPLQQKIFDAFGELGFQLRNAENEAASARMRRRLPFVQEFEFYPTQGSFRGKLDELEVVFSDVTEERVEMVLEIDRRARGLSGLFSEMLETDETAVRVTVTKHDLPQLANILTQTIQRFS</sequence>
<dbReference type="InterPro" id="IPR009776">
    <property type="entry name" value="Spore_0_M"/>
</dbReference>
<dbReference type="Proteomes" id="UP000682403">
    <property type="component" value="Unassembled WGS sequence"/>
</dbReference>
<accession>A0ABS5LFV7</accession>
<organism evidence="1 2">
    <name type="scientific">Metabacillus flavus</name>
    <dbReference type="NCBI Taxonomy" id="2823519"/>
    <lineage>
        <taxon>Bacteria</taxon>
        <taxon>Bacillati</taxon>
        <taxon>Bacillota</taxon>
        <taxon>Bacilli</taxon>
        <taxon>Bacillales</taxon>
        <taxon>Bacillaceae</taxon>
        <taxon>Metabacillus</taxon>
    </lineage>
</organism>
<comment type="caution">
    <text evidence="1">The sequence shown here is derived from an EMBL/GenBank/DDBJ whole genome shotgun (WGS) entry which is preliminary data.</text>
</comment>
<evidence type="ECO:0000313" key="2">
    <source>
        <dbReference type="Proteomes" id="UP000682403"/>
    </source>
</evidence>
<dbReference type="PANTHER" id="PTHR40053:SF1">
    <property type="entry name" value="SPORULATION-CONTROL PROTEIN SPO0M"/>
    <property type="match status" value="1"/>
</dbReference>
<dbReference type="PANTHER" id="PTHR40053">
    <property type="entry name" value="SPORULATION-CONTROL PROTEIN SPO0M"/>
    <property type="match status" value="1"/>
</dbReference>
<dbReference type="Pfam" id="PF07070">
    <property type="entry name" value="Spo0M"/>
    <property type="match status" value="1"/>
</dbReference>